<feature type="region of interest" description="Disordered" evidence="1">
    <location>
        <begin position="328"/>
        <end position="462"/>
    </location>
</feature>
<accession>J7R2B8</accession>
<evidence type="ECO:0000313" key="3">
    <source>
        <dbReference type="EMBL" id="CCK68955.1"/>
    </source>
</evidence>
<feature type="compositionally biased region" description="Basic and acidic residues" evidence="1">
    <location>
        <begin position="596"/>
        <end position="605"/>
    </location>
</feature>
<feature type="region of interest" description="Disordered" evidence="1">
    <location>
        <begin position="488"/>
        <end position="508"/>
    </location>
</feature>
<dbReference type="InterPro" id="IPR018844">
    <property type="entry name" value="Dnt1-like_N"/>
</dbReference>
<feature type="region of interest" description="Disordered" evidence="1">
    <location>
        <begin position="596"/>
        <end position="680"/>
    </location>
</feature>
<feature type="compositionally biased region" description="Polar residues" evidence="1">
    <location>
        <begin position="340"/>
        <end position="354"/>
    </location>
</feature>
<evidence type="ECO:0000313" key="4">
    <source>
        <dbReference type="Proteomes" id="UP000006310"/>
    </source>
</evidence>
<feature type="compositionally biased region" description="Polar residues" evidence="1">
    <location>
        <begin position="240"/>
        <end position="256"/>
    </location>
</feature>
<reference evidence="4" key="2">
    <citation type="submission" date="2012-08" db="EMBL/GenBank/DDBJ databases">
        <title>Genome sequence of Kazachstania naganishii.</title>
        <authorList>
            <person name="Gordon J.L."/>
            <person name="Armisen D."/>
            <person name="Proux-Wera E."/>
            <person name="OhEigeartaigh S.S."/>
            <person name="Byrne K.P."/>
            <person name="Wolfe K.H."/>
        </authorList>
    </citation>
    <scope>NUCLEOTIDE SEQUENCE [LARGE SCALE GENOMIC DNA]</scope>
    <source>
        <strain evidence="4">ATCC MYA-139 / BCRC 22969 / CBS 8797 / CCRC 22969 / KCTC 17520 / NBRC 10181 / NCYC 3082</strain>
    </source>
</reference>
<dbReference type="EMBL" id="HE978315">
    <property type="protein sequence ID" value="CCK68955.1"/>
    <property type="molecule type" value="Genomic_DNA"/>
</dbReference>
<dbReference type="OMA" id="LAQQIYP"/>
<name>J7R2B8_HUIN7</name>
<feature type="domain" description="Nucleolar protein Dnt1-like N-terminal" evidence="2">
    <location>
        <begin position="79"/>
        <end position="149"/>
    </location>
</feature>
<dbReference type="STRING" id="1071383.J7R2B8"/>
<reference evidence="3 4" key="1">
    <citation type="journal article" date="2011" name="Proc. Natl. Acad. Sci. U.S.A.">
        <title>Evolutionary erosion of yeast sex chromosomes by mating-type switching accidents.</title>
        <authorList>
            <person name="Gordon J.L."/>
            <person name="Armisen D."/>
            <person name="Proux-Wera E."/>
            <person name="Oheigeartaigh S.S."/>
            <person name="Byrne K.P."/>
            <person name="Wolfe K.H."/>
        </authorList>
    </citation>
    <scope>NUCLEOTIDE SEQUENCE [LARGE SCALE GENOMIC DNA]</scope>
    <source>
        <strain evidence="4">ATCC MYA-139 / BCRC 22969 / CBS 8797 / CCRC 22969 / KCTC 17520 / NBRC 10181 / NCYC 3082</strain>
    </source>
</reference>
<evidence type="ECO:0000259" key="2">
    <source>
        <dbReference type="Pfam" id="PF10407"/>
    </source>
</evidence>
<dbReference type="eggNOG" id="ENOG502QW4V">
    <property type="taxonomic scope" value="Eukaryota"/>
</dbReference>
<dbReference type="GeneID" id="34524605"/>
<dbReference type="Proteomes" id="UP000006310">
    <property type="component" value="Chromosome 2"/>
</dbReference>
<feature type="compositionally biased region" description="Basic and acidic residues" evidence="1">
    <location>
        <begin position="386"/>
        <end position="404"/>
    </location>
</feature>
<feature type="compositionally biased region" description="Polar residues" evidence="1">
    <location>
        <begin position="625"/>
        <end position="643"/>
    </location>
</feature>
<dbReference type="RefSeq" id="XP_022463201.1">
    <property type="nucleotide sequence ID" value="XM_022606513.1"/>
</dbReference>
<feature type="compositionally biased region" description="Polar residues" evidence="1">
    <location>
        <begin position="408"/>
        <end position="417"/>
    </location>
</feature>
<dbReference type="AlphaFoldDB" id="J7R2B8"/>
<feature type="compositionally biased region" description="Basic and acidic residues" evidence="1">
    <location>
        <begin position="361"/>
        <end position="377"/>
    </location>
</feature>
<keyword evidence="4" id="KW-1185">Reference proteome</keyword>
<protein>
    <recommendedName>
        <fullName evidence="2">Nucleolar protein Dnt1-like N-terminal domain-containing protein</fullName>
    </recommendedName>
</protein>
<proteinExistence type="predicted"/>
<evidence type="ECO:0000256" key="1">
    <source>
        <dbReference type="SAM" id="MobiDB-lite"/>
    </source>
</evidence>
<sequence length="907" mass="100461">MLKLQVVLVPPRALEFIQPAAGLTIPPSNNTLSNTSTLFKNGINPYDRSLKVPSNNSVSQLNSNVRNLLYARTQFEKCVKKFLVLTSPNNTLYELSNIIMDKLDKMYRDMDDDFQICTLQDNKCNDLDPDFIIKDVFCMNNVVRVLINKNIEFDKYSAVSKYPQLKRRKLNGKFEEPVQNSGQKLHGEVLAISKKRLSKPAPSPSSSTSGCKIAVPFTRVATSLSQEPYRDIDSIMLSSTGDESDLGQGTTFQPKSILSGLTDKPTGKLVPDDITSKAPNGNYKNGKTYLQVPQQETLLGTPRISTVTPNKLTPLDTNNDLIDVEEPEPMTTVIRHPPQTVITPKYANSENEPPSSKKRGDKSVDEESKTLRSDLKNKISGRRVPRSLERTSETDIRKKHELLPSRKMSLQRQQSSIADDKGSPMKNVNGTSDGSISDQVHLAELPDKRRKTESVETDKPKTKGKSIFEKIMENKHSELQIVNSTNKTTGNSELVQNRPSQHSPSVETTTKFTFDPASRILSSNENAHISDQDSQQNDSSLHSLSNSSFLKSDLIEMFANKDFDHLPWLGGSSRTHKISLPNGKSRKKPYLTVLNKDIDNSRPDPRNILPSRITRNAAKKAAQKLSSQNWVADTAHPTTSSETSGGGELYDSEDYSSDSSTGIVTEVSSEDEPARSFEPEKDLKLVSQSLKERVIEDHVLQSLNAKIDQPTKELENKKQQDKTVSYRGLSLNCRETGPIASKETLSKRIEANSRALGLDPAGNLRIIGGHSSADNFIAYTSGKQRLAKKDISSKGASLGNTEYRAIRHNFPPLLTAKNSQIQNTSNRTINTTIATTGQVTSSGASLNSANLRSQEVAKKQETSFQSSNNDAHDCSRSKSLAHLVKGLSLKLPSQSKKKVCFIRHRIV</sequence>
<feature type="compositionally biased region" description="Polar residues" evidence="1">
    <location>
        <begin position="426"/>
        <end position="438"/>
    </location>
</feature>
<dbReference type="PANTHER" id="PTHR28196:SF1">
    <property type="entry name" value="NUCLEOLAR PROTEIN NET1-RELATED"/>
    <property type="match status" value="1"/>
</dbReference>
<gene>
    <name evidence="3" type="primary">KNAG0B05220</name>
    <name evidence="3" type="ordered locus">KNAG_0B05220</name>
</gene>
<organism evidence="3 4">
    <name type="scientific">Huiozyma naganishii (strain ATCC MYA-139 / BCRC 22969 / CBS 8797 / KCTC 17520 / NBRC 10181 / NCYC 3082 / Yp74L-3)</name>
    <name type="common">Yeast</name>
    <name type="synonym">Kazachstania naganishii</name>
    <dbReference type="NCBI Taxonomy" id="1071383"/>
    <lineage>
        <taxon>Eukaryota</taxon>
        <taxon>Fungi</taxon>
        <taxon>Dikarya</taxon>
        <taxon>Ascomycota</taxon>
        <taxon>Saccharomycotina</taxon>
        <taxon>Saccharomycetes</taxon>
        <taxon>Saccharomycetales</taxon>
        <taxon>Saccharomycetaceae</taxon>
        <taxon>Huiozyma</taxon>
    </lineage>
</organism>
<dbReference type="PANTHER" id="PTHR28196">
    <property type="entry name" value="NUCLEOLAR PROTEIN NET1-RELATED"/>
    <property type="match status" value="1"/>
</dbReference>
<dbReference type="GO" id="GO:0000183">
    <property type="term" value="P:rDNA heterochromatin formation"/>
    <property type="evidence" value="ECO:0007669"/>
    <property type="project" value="InterPro"/>
</dbReference>
<dbReference type="HOGENOM" id="CLU_320054_0_0_1"/>
<dbReference type="KEGG" id="kng:KNAG_0B05220"/>
<dbReference type="Pfam" id="PF10407">
    <property type="entry name" value="Cytokin_check_N"/>
    <property type="match status" value="1"/>
</dbReference>
<feature type="region of interest" description="Disordered" evidence="1">
    <location>
        <begin position="240"/>
        <end position="264"/>
    </location>
</feature>
<feature type="compositionally biased region" description="Basic and acidic residues" evidence="1">
    <location>
        <begin position="444"/>
        <end position="462"/>
    </location>
</feature>
<dbReference type="OrthoDB" id="6365676at2759"/>
<dbReference type="InterPro" id="IPR043185">
    <property type="entry name" value="Net1/Tof2"/>
</dbReference>